<accession>A0ABM7Q6U9</accession>
<keyword evidence="8" id="KW-0732">Signal</keyword>
<protein>
    <submittedName>
        <fullName evidence="10">Oar protein</fullName>
    </submittedName>
</protein>
<evidence type="ECO:0000313" key="10">
    <source>
        <dbReference type="EMBL" id="BCT92979.1"/>
    </source>
</evidence>
<feature type="domain" description="TonB-dependent transporter Oar-like beta-barrel" evidence="9">
    <location>
        <begin position="264"/>
        <end position="329"/>
    </location>
</feature>
<feature type="signal peptide" evidence="8">
    <location>
        <begin position="1"/>
        <end position="46"/>
    </location>
</feature>
<dbReference type="Gene3D" id="2.60.40.1120">
    <property type="entry name" value="Carboxypeptidase-like, regulatory domain"/>
    <property type="match status" value="1"/>
</dbReference>
<evidence type="ECO:0000256" key="7">
    <source>
        <dbReference type="SAM" id="MobiDB-lite"/>
    </source>
</evidence>
<evidence type="ECO:0000256" key="6">
    <source>
        <dbReference type="ARBA" id="ARBA00023237"/>
    </source>
</evidence>
<dbReference type="EMBL" id="AP024545">
    <property type="protein sequence ID" value="BCT92979.1"/>
    <property type="molecule type" value="Genomic_DNA"/>
</dbReference>
<feature type="domain" description="TonB-dependent transporter Oar-like beta-barrel" evidence="9">
    <location>
        <begin position="378"/>
        <end position="1055"/>
    </location>
</feature>
<proteinExistence type="predicted"/>
<keyword evidence="3" id="KW-1134">Transmembrane beta strand</keyword>
<keyword evidence="5" id="KW-0472">Membrane</keyword>
<evidence type="ECO:0000256" key="2">
    <source>
        <dbReference type="ARBA" id="ARBA00022448"/>
    </source>
</evidence>
<evidence type="ECO:0000313" key="11">
    <source>
        <dbReference type="Proteomes" id="UP000681317"/>
    </source>
</evidence>
<dbReference type="InterPro" id="IPR008969">
    <property type="entry name" value="CarboxyPept-like_regulatory"/>
</dbReference>
<keyword evidence="11" id="KW-1185">Reference proteome</keyword>
<reference evidence="10 11" key="1">
    <citation type="submission" date="2021-03" db="EMBL/GenBank/DDBJ databases">
        <title>Complete Genome Sequences of Two Lysobacter Strains Isolated from Sea Water (Lysobacter caseinilyticus) and Soil (Lysobacter helvus) in South Korea.</title>
        <authorList>
            <person name="Watanabe Y."/>
            <person name="Arakawa K."/>
        </authorList>
    </citation>
    <scope>NUCLEOTIDE SEQUENCE [LARGE SCALE GENOMIC DNA]</scope>
    <source>
        <strain evidence="10 11">KVB24</strain>
    </source>
</reference>
<dbReference type="InterPro" id="IPR036942">
    <property type="entry name" value="Beta-barrel_TonB_sf"/>
</dbReference>
<feature type="compositionally biased region" description="Basic and acidic residues" evidence="7">
    <location>
        <begin position="163"/>
        <end position="172"/>
    </location>
</feature>
<dbReference type="InterPro" id="IPR039426">
    <property type="entry name" value="TonB-dep_rcpt-like"/>
</dbReference>
<dbReference type="PANTHER" id="PTHR30069">
    <property type="entry name" value="TONB-DEPENDENT OUTER MEMBRANE RECEPTOR"/>
    <property type="match status" value="1"/>
</dbReference>
<name>A0ABM7Q6U9_9GAMM</name>
<feature type="chain" id="PRO_5045824434" evidence="8">
    <location>
        <begin position="47"/>
        <end position="1126"/>
    </location>
</feature>
<dbReference type="PANTHER" id="PTHR30069:SF46">
    <property type="entry name" value="OAR PROTEIN"/>
    <property type="match status" value="1"/>
</dbReference>
<keyword evidence="2" id="KW-0813">Transport</keyword>
<dbReference type="Proteomes" id="UP000681317">
    <property type="component" value="Chromosome"/>
</dbReference>
<keyword evidence="4" id="KW-0812">Transmembrane</keyword>
<dbReference type="InterPro" id="IPR057601">
    <property type="entry name" value="Oar-like_b-barrel"/>
</dbReference>
<organism evidence="10 11">
    <name type="scientific">Noviluteimonas caseinilytica</name>
    <dbReference type="NCBI Taxonomy" id="2675101"/>
    <lineage>
        <taxon>Bacteria</taxon>
        <taxon>Pseudomonadati</taxon>
        <taxon>Pseudomonadota</taxon>
        <taxon>Gammaproteobacteria</taxon>
        <taxon>Lysobacterales</taxon>
        <taxon>Lysobacteraceae</taxon>
        <taxon>Noviluteimonas</taxon>
    </lineage>
</organism>
<evidence type="ECO:0000259" key="9">
    <source>
        <dbReference type="Pfam" id="PF25183"/>
    </source>
</evidence>
<dbReference type="Gene3D" id="2.40.170.20">
    <property type="entry name" value="TonB-dependent receptor, beta-barrel domain"/>
    <property type="match status" value="1"/>
</dbReference>
<feature type="compositionally biased region" description="Polar residues" evidence="7">
    <location>
        <begin position="153"/>
        <end position="162"/>
    </location>
</feature>
<evidence type="ECO:0000256" key="1">
    <source>
        <dbReference type="ARBA" id="ARBA00004571"/>
    </source>
</evidence>
<evidence type="ECO:0000256" key="8">
    <source>
        <dbReference type="SAM" id="SignalP"/>
    </source>
</evidence>
<dbReference type="Pfam" id="PF13620">
    <property type="entry name" value="CarboxypepD_reg"/>
    <property type="match status" value="1"/>
</dbReference>
<keyword evidence="6" id="KW-0998">Cell outer membrane</keyword>
<comment type="subcellular location">
    <subcellularLocation>
        <location evidence="1">Cell outer membrane</location>
        <topology evidence="1">Multi-pass membrane protein</topology>
    </subcellularLocation>
</comment>
<dbReference type="Pfam" id="PF25183">
    <property type="entry name" value="OMP_b-brl_4"/>
    <property type="match status" value="2"/>
</dbReference>
<sequence length="1126" mass="121912">MGLRPYAAKPSRISEALKKMTDRNRVRLSKLSLALIAALAAAPAFAQSTSAGVGGRVVGADGQPVAGAEVTIVHAESGTVSRAVTDANGRYAARGLRVGGPYTVTVNKADAGTRSQENVFLGLDKVAEVDLSLAPAQQLNTITVVGASTQFQPDNKGISTNMSREDMDRMPSPDRSIQNIVRADPRVVVTDRDRGAFSANGQNFRYNSITVDTINAGDPFGLNDNGLPTKGTPISQDAIQEYNISTANYDVATRRGVGATINAVTKSGTNDFHGSAYYVYQNASSMVGENASGKKWEGYDKDRTLGLTFGGPIVKDKLFFFLSLEKQKKDGIGSITGPAESNATLKVPGISQTFIDSVIATAQARGLTPGDNGQAPDMDTKRGLVKFDWNINDAHRASLRLSQTKEFEPIVTNGTVTGSSPRLALSSNWYVLDKKSTSYALSFYDDWSENFSTEASVGYSEFNQDRDPMVGGHQPAVLVRVNGTTGPGIFLGTEPPTHANRLNVETWNGYFAGSWYLGDHVVKGGLDYQSDKIYNLFLQQYNGNYEFNNLADFQNGVYNRYQLATPAPGYTLNNVAALLTMKQYGFFLQDTWQASDKLSLQYGLRYDVPKISPDPTYNPCFAAPPGTLGDLGPCGLRANTAVGSNTASATGGYGYPNTGTIDGNSIVQPRASFNYTINDKMQLRGGAGLFVSNTPAVWVANPYSNNGVAVSTYDIGRFNPATPTVTPPFSPNGSTQTVPGVTLTDPGLGTSSMTLAVVDPDFKLPTVAKYTLGFDMQLPFLDSVFTVEGQYIDTVHGIKYDNINLGAPTGVLPDGRLTYQRTPNGTTTGTGGANPARWNANPSFGQNILLTNTDKGHAENLTFSWKKPFANDWSAMVAYTISDATDVNPGTSSVASSSYGNRDWINPNDDYEATSNYSIPQRLIGQVTWEHAFWGEHKTRVSAFYDGHSGAPYSWVFFNDVNGDTSFRDLAYIPVNRGDVSFAPGTSQASIDSFFNYIANNDQLVRQQGGIFDRNEGRAPWVNQIDLSLAQELPGFGEGHKAEIRLDIFNFLNLLNKDWGVEHRASFPLERTLATVAGIDAQGHYIYNINAQLDAFGNYAPAPLPVNENFNPSQRWAANVTLRYEF</sequence>
<evidence type="ECO:0000256" key="3">
    <source>
        <dbReference type="ARBA" id="ARBA00022452"/>
    </source>
</evidence>
<feature type="region of interest" description="Disordered" evidence="7">
    <location>
        <begin position="153"/>
        <end position="175"/>
    </location>
</feature>
<evidence type="ECO:0000256" key="5">
    <source>
        <dbReference type="ARBA" id="ARBA00023136"/>
    </source>
</evidence>
<dbReference type="SUPFAM" id="SSF56935">
    <property type="entry name" value="Porins"/>
    <property type="match status" value="1"/>
</dbReference>
<evidence type="ECO:0000256" key="4">
    <source>
        <dbReference type="ARBA" id="ARBA00022692"/>
    </source>
</evidence>
<gene>
    <name evidence="10" type="primary">oar_4</name>
    <name evidence="10" type="ORF">LYSCAS_20030</name>
</gene>
<dbReference type="SUPFAM" id="SSF49464">
    <property type="entry name" value="Carboxypeptidase regulatory domain-like"/>
    <property type="match status" value="1"/>
</dbReference>